<evidence type="ECO:0000259" key="1">
    <source>
        <dbReference type="Pfam" id="PF14534"/>
    </source>
</evidence>
<keyword evidence="3" id="KW-1185">Reference proteome</keyword>
<reference evidence="2 3" key="1">
    <citation type="submission" date="2021-03" db="EMBL/GenBank/DDBJ databases">
        <title>Antimicrobial resistance genes in bacteria isolated from Japanese honey, and their potential for conferring macrolide and lincosamide resistance in the American foulbrood pathogen Paenibacillus larvae.</title>
        <authorList>
            <person name="Okamoto M."/>
            <person name="Kumagai M."/>
            <person name="Kanamori H."/>
            <person name="Takamatsu D."/>
        </authorList>
    </citation>
    <scope>NUCLEOTIDE SEQUENCE [LARGE SCALE GENOMIC DNA]</scope>
    <source>
        <strain evidence="2 3">J34TS1</strain>
    </source>
</reference>
<dbReference type="AlphaFoldDB" id="A0A919YEU4"/>
<dbReference type="InterPro" id="IPR027843">
    <property type="entry name" value="DUF4440"/>
</dbReference>
<dbReference type="RefSeq" id="WP_212978050.1">
    <property type="nucleotide sequence ID" value="NZ_AP025343.1"/>
</dbReference>
<dbReference type="InterPro" id="IPR032710">
    <property type="entry name" value="NTF2-like_dom_sf"/>
</dbReference>
<comment type="caution">
    <text evidence="2">The sequence shown here is derived from an EMBL/GenBank/DDBJ whole genome shotgun (WGS) entry which is preliminary data.</text>
</comment>
<sequence length="146" mass="16913">MVQQKVEAQISALFDRLFAAWSDGDGKAFAACFTEDADYVAFYGQHLKGRQEVESSHQEWFNGVLKGTQMQGNISAIRFLNDHTAIVHCIGNTKKRQQKNYPRNRESINTNLVVLQDGEWKITAFHNCRIKEFNFLIKWLMKRNSK</sequence>
<proteinExistence type="predicted"/>
<feature type="domain" description="DUF4440" evidence="1">
    <location>
        <begin position="10"/>
        <end position="122"/>
    </location>
</feature>
<dbReference type="EMBL" id="BORT01000006">
    <property type="protein sequence ID" value="GIO47152.1"/>
    <property type="molecule type" value="Genomic_DNA"/>
</dbReference>
<evidence type="ECO:0000313" key="2">
    <source>
        <dbReference type="EMBL" id="GIO47152.1"/>
    </source>
</evidence>
<name>A0A919YEU4_9BACL</name>
<accession>A0A919YEU4</accession>
<protein>
    <recommendedName>
        <fullName evidence="1">DUF4440 domain-containing protein</fullName>
    </recommendedName>
</protein>
<dbReference type="Proteomes" id="UP000682811">
    <property type="component" value="Unassembled WGS sequence"/>
</dbReference>
<dbReference type="NCBIfam" id="TIGR02246">
    <property type="entry name" value="SgcJ/EcaC family oxidoreductase"/>
    <property type="match status" value="1"/>
</dbReference>
<gene>
    <name evidence="2" type="ORF">J34TS1_19170</name>
</gene>
<evidence type="ECO:0000313" key="3">
    <source>
        <dbReference type="Proteomes" id="UP000682811"/>
    </source>
</evidence>
<dbReference type="Gene3D" id="3.10.450.50">
    <property type="match status" value="1"/>
</dbReference>
<organism evidence="2 3">
    <name type="scientific">Paenibacillus azoreducens</name>
    <dbReference type="NCBI Taxonomy" id="116718"/>
    <lineage>
        <taxon>Bacteria</taxon>
        <taxon>Bacillati</taxon>
        <taxon>Bacillota</taxon>
        <taxon>Bacilli</taxon>
        <taxon>Bacillales</taxon>
        <taxon>Paenibacillaceae</taxon>
        <taxon>Paenibacillus</taxon>
    </lineage>
</organism>
<dbReference type="Pfam" id="PF14534">
    <property type="entry name" value="DUF4440"/>
    <property type="match status" value="1"/>
</dbReference>
<dbReference type="SUPFAM" id="SSF54427">
    <property type="entry name" value="NTF2-like"/>
    <property type="match status" value="1"/>
</dbReference>
<dbReference type="InterPro" id="IPR011944">
    <property type="entry name" value="Steroid_delta5-4_isomerase"/>
</dbReference>